<dbReference type="RefSeq" id="WP_145923262.1">
    <property type="nucleotide sequence ID" value="NZ_CP017111.1"/>
</dbReference>
<sequence length="39" mass="4280">MLEDVLLVAISLGALYYLYRKLVKNRGCGCGKSSCGEKK</sequence>
<name>A0A1D7TMR5_9BACT</name>
<evidence type="ECO:0000313" key="2">
    <source>
        <dbReference type="Proteomes" id="UP000094609"/>
    </source>
</evidence>
<proteinExistence type="predicted"/>
<reference evidence="2" key="1">
    <citation type="submission" date="2016-08" db="EMBL/GenBank/DDBJ databases">
        <title>Complete genome sequence of the organohalide-respiring Epsilonproteobacterium Sulfurospirillum halorespirans.</title>
        <authorList>
            <person name="Goris T."/>
            <person name="Zimmermann J."/>
            <person name="Schenz B."/>
            <person name="Lemos M."/>
            <person name="Hackermueller J."/>
            <person name="Diekert G."/>
        </authorList>
    </citation>
    <scope>NUCLEOTIDE SEQUENCE [LARGE SCALE GENOMIC DNA]</scope>
    <source>
        <strain>DSM 13726</strain>
        <strain evidence="2">PCE-M2</strain>
    </source>
</reference>
<dbReference type="STRING" id="1193502.SHALO_2518"/>
<keyword evidence="2" id="KW-1185">Reference proteome</keyword>
<protein>
    <recommendedName>
        <fullName evidence="3">FeoB-associated Cys-rich membrane protein</fullName>
    </recommendedName>
</protein>
<accession>A0A1D7TMR5</accession>
<dbReference type="AlphaFoldDB" id="A0A1D7TMR5"/>
<dbReference type="EMBL" id="CP017111">
    <property type="protein sequence ID" value="AOO66277.1"/>
    <property type="molecule type" value="Genomic_DNA"/>
</dbReference>
<evidence type="ECO:0008006" key="3">
    <source>
        <dbReference type="Google" id="ProtNLM"/>
    </source>
</evidence>
<gene>
    <name evidence="1" type="ORF">SHALO_2518</name>
</gene>
<dbReference type="KEGG" id="shal:SHALO_2518"/>
<evidence type="ECO:0000313" key="1">
    <source>
        <dbReference type="EMBL" id="AOO66277.1"/>
    </source>
</evidence>
<organism evidence="1 2">
    <name type="scientific">Sulfurospirillum halorespirans DSM 13726</name>
    <dbReference type="NCBI Taxonomy" id="1193502"/>
    <lineage>
        <taxon>Bacteria</taxon>
        <taxon>Pseudomonadati</taxon>
        <taxon>Campylobacterota</taxon>
        <taxon>Epsilonproteobacteria</taxon>
        <taxon>Campylobacterales</taxon>
        <taxon>Sulfurospirillaceae</taxon>
        <taxon>Sulfurospirillum</taxon>
    </lineage>
</organism>
<dbReference type="Proteomes" id="UP000094609">
    <property type="component" value="Chromosome"/>
</dbReference>